<dbReference type="GO" id="GO:0008610">
    <property type="term" value="P:lipid biosynthetic process"/>
    <property type="evidence" value="ECO:0007669"/>
    <property type="project" value="InterPro"/>
</dbReference>
<dbReference type="InterPro" id="IPR006694">
    <property type="entry name" value="Fatty_acid_hydroxylase"/>
</dbReference>
<evidence type="ECO:0000256" key="7">
    <source>
        <dbReference type="SAM" id="Phobius"/>
    </source>
</evidence>
<keyword evidence="2 7" id="KW-0812">Transmembrane</keyword>
<dbReference type="KEGG" id="halc:EY643_15010"/>
<dbReference type="GO" id="GO:0005506">
    <property type="term" value="F:iron ion binding"/>
    <property type="evidence" value="ECO:0007669"/>
    <property type="project" value="InterPro"/>
</dbReference>
<protein>
    <submittedName>
        <fullName evidence="9">Sterol desaturase family protein</fullName>
    </submittedName>
</protein>
<evidence type="ECO:0000256" key="2">
    <source>
        <dbReference type="ARBA" id="ARBA00022692"/>
    </source>
</evidence>
<dbReference type="OrthoDB" id="9770329at2"/>
<keyword evidence="6 7" id="KW-0472">Membrane</keyword>
<evidence type="ECO:0000256" key="5">
    <source>
        <dbReference type="ARBA" id="ARBA00023098"/>
    </source>
</evidence>
<feature type="domain" description="Fatty acid hydroxylase" evidence="8">
    <location>
        <begin position="90"/>
        <end position="224"/>
    </location>
</feature>
<gene>
    <name evidence="9" type="ORF">EY643_15010</name>
</gene>
<evidence type="ECO:0000256" key="1">
    <source>
        <dbReference type="ARBA" id="ARBA00004127"/>
    </source>
</evidence>
<dbReference type="PANTHER" id="PTHR21624:SF1">
    <property type="entry name" value="ALKYLGLYCEROL MONOOXYGENASE"/>
    <property type="match status" value="1"/>
</dbReference>
<accession>A0A5P9NLW5</accession>
<feature type="transmembrane region" description="Helical" evidence="7">
    <location>
        <begin position="13"/>
        <end position="31"/>
    </location>
</feature>
<proteinExistence type="predicted"/>
<evidence type="ECO:0000313" key="10">
    <source>
        <dbReference type="Proteomes" id="UP000326287"/>
    </source>
</evidence>
<reference evidence="9 10" key="1">
    <citation type="submission" date="2019-02" db="EMBL/GenBank/DDBJ databases">
        <authorList>
            <person name="Li S.-H."/>
        </authorList>
    </citation>
    <scope>NUCLEOTIDE SEQUENCE [LARGE SCALE GENOMIC DNA]</scope>
    <source>
        <strain evidence="9 10">IMCC14385</strain>
    </source>
</reference>
<feature type="transmembrane region" description="Helical" evidence="7">
    <location>
        <begin position="144"/>
        <end position="173"/>
    </location>
</feature>
<dbReference type="EMBL" id="CP036422">
    <property type="protein sequence ID" value="QFU76853.1"/>
    <property type="molecule type" value="Genomic_DNA"/>
</dbReference>
<evidence type="ECO:0000256" key="6">
    <source>
        <dbReference type="ARBA" id="ARBA00023136"/>
    </source>
</evidence>
<feature type="transmembrane region" description="Helical" evidence="7">
    <location>
        <begin position="52"/>
        <end position="74"/>
    </location>
</feature>
<keyword evidence="3 7" id="KW-1133">Transmembrane helix</keyword>
<dbReference type="Pfam" id="PF04116">
    <property type="entry name" value="FA_hydroxylase"/>
    <property type="match status" value="1"/>
</dbReference>
<evidence type="ECO:0000259" key="8">
    <source>
        <dbReference type="Pfam" id="PF04116"/>
    </source>
</evidence>
<evidence type="ECO:0000313" key="9">
    <source>
        <dbReference type="EMBL" id="QFU76853.1"/>
    </source>
</evidence>
<evidence type="ECO:0000256" key="4">
    <source>
        <dbReference type="ARBA" id="ARBA00023002"/>
    </source>
</evidence>
<dbReference type="GO" id="GO:0050479">
    <property type="term" value="F:glyceryl-ether monooxygenase activity"/>
    <property type="evidence" value="ECO:0007669"/>
    <property type="project" value="TreeGrafter"/>
</dbReference>
<evidence type="ECO:0000256" key="3">
    <source>
        <dbReference type="ARBA" id="ARBA00022989"/>
    </source>
</evidence>
<dbReference type="GO" id="GO:0012505">
    <property type="term" value="C:endomembrane system"/>
    <property type="evidence" value="ECO:0007669"/>
    <property type="project" value="UniProtKB-SubCell"/>
</dbReference>
<name>A0A5P9NLW5_9GAMM</name>
<dbReference type="GO" id="GO:0016020">
    <property type="term" value="C:membrane"/>
    <property type="evidence" value="ECO:0007669"/>
    <property type="project" value="GOC"/>
</dbReference>
<dbReference type="RefSeq" id="WP_153239995.1">
    <property type="nucleotide sequence ID" value="NZ_CP036422.1"/>
</dbReference>
<organism evidence="9 10">
    <name type="scientific">Halioglobus maricola</name>
    <dbReference type="NCBI Taxonomy" id="2601894"/>
    <lineage>
        <taxon>Bacteria</taxon>
        <taxon>Pseudomonadati</taxon>
        <taxon>Pseudomonadota</taxon>
        <taxon>Gammaproteobacteria</taxon>
        <taxon>Cellvibrionales</taxon>
        <taxon>Halieaceae</taxon>
        <taxon>Halioglobus</taxon>
    </lineage>
</organism>
<keyword evidence="10" id="KW-1185">Reference proteome</keyword>
<keyword evidence="4" id="KW-0560">Oxidoreductase</keyword>
<dbReference type="GO" id="GO:0006643">
    <property type="term" value="P:membrane lipid metabolic process"/>
    <property type="evidence" value="ECO:0007669"/>
    <property type="project" value="TreeGrafter"/>
</dbReference>
<dbReference type="PANTHER" id="PTHR21624">
    <property type="entry name" value="STEROL DESATURASE-RELATED PROTEIN"/>
    <property type="match status" value="1"/>
</dbReference>
<dbReference type="AlphaFoldDB" id="A0A5P9NLW5"/>
<dbReference type="InterPro" id="IPR051689">
    <property type="entry name" value="Sterol_desaturase/TMEM195"/>
</dbReference>
<sequence>MNEILEQYKQDDLIYWFLPIFLLAFLLELIYARRNKLDLHDKSDTIASFWMMIYVVVADLLPKFAAFYVFFYLHEMSPLKDVVGRQWWAWALLFVLDDFTYYCMHRANHEVRWFWAGHVNHHSAIKMNFATALRQGVGERVHKYLFWLPLPLLGFDALMVFTMMSISLFYQFWLHTELVKRLPAPIEFVFNSPSHHRVHHASNVRYLDCNHAGTLIIWDRLLGTFSKEMSDEPPVYGLTHNLESQRPLHVLLHEYQSIIRDVKRANLWRDKLRYLVYAPGWSHDGPDRRAKTLRQALD</sequence>
<keyword evidence="5" id="KW-0443">Lipid metabolism</keyword>
<dbReference type="Proteomes" id="UP000326287">
    <property type="component" value="Chromosome"/>
</dbReference>
<comment type="subcellular location">
    <subcellularLocation>
        <location evidence="1">Endomembrane system</location>
        <topology evidence="1">Multi-pass membrane protein</topology>
    </subcellularLocation>
</comment>